<dbReference type="AlphaFoldDB" id="A0A494J8M6"/>
<protein>
    <submittedName>
        <fullName evidence="2">RteC protein</fullName>
    </submittedName>
</protein>
<dbReference type="EMBL" id="CP014339">
    <property type="protein sequence ID" value="AQX51300.1"/>
    <property type="molecule type" value="Genomic_DNA"/>
</dbReference>
<evidence type="ECO:0000313" key="2">
    <source>
        <dbReference type="EMBL" id="OPB52021.1"/>
    </source>
</evidence>
<evidence type="ECO:0000313" key="3">
    <source>
        <dbReference type="Proteomes" id="UP000189738"/>
    </source>
</evidence>
<sequence length="280" mass="33530">METKTFFRKVDKIKENLIFDINLIHDSEKEIINLSEKALLKIDKALREVKSLVSGFVFENMADEVYFFKYIKPYFISQYIYYSTILNIEAPKPKSNTKILKRYYEKELLKLKNYSLEHRHFYDYYSRNATYLDYKYFVRRSYDLKMALPQNLYNYDDDFTTSHDQYISCFLANENIGLYLSDAIHKLNNTPANFKKDSLSWSLSKVALIELLYALYKARCFNGGNIELSQIMRWAEHNFNTDLGNYHKTIAEIRGRKTGRTKFMRFLNENLDQYFYDLDA</sequence>
<accession>A0A494J8M6</accession>
<dbReference type="Proteomes" id="UP000189738">
    <property type="component" value="Chromosome"/>
</dbReference>
<reference evidence="2" key="2">
    <citation type="submission" date="2016-06" db="EMBL/GenBank/DDBJ databases">
        <authorList>
            <person name="Nicholson A.C."/>
        </authorList>
    </citation>
    <scope>NUCLEOTIDE SEQUENCE [LARGE SCALE GENOMIC DNA]</scope>
    <source>
        <strain evidence="2">E6809</strain>
    </source>
</reference>
<evidence type="ECO:0000313" key="1">
    <source>
        <dbReference type="EMBL" id="AQX51300.1"/>
    </source>
</evidence>
<dbReference type="InterPro" id="IPR018534">
    <property type="entry name" value="Tet_reg_excision_RteC"/>
</dbReference>
<dbReference type="EMBL" id="MAHS01000003">
    <property type="protein sequence ID" value="OPB52021.1"/>
    <property type="molecule type" value="Genomic_DNA"/>
</dbReference>
<proteinExistence type="predicted"/>
<dbReference type="Pfam" id="PF09357">
    <property type="entry name" value="RteC"/>
    <property type="match status" value="1"/>
</dbReference>
<gene>
    <name evidence="1" type="ORF">AYC66_11695</name>
    <name evidence="2" type="ORF">BAY09_12645</name>
</gene>
<organism evidence="2">
    <name type="scientific">Elizabethkingia anophelis</name>
    <dbReference type="NCBI Taxonomy" id="1117645"/>
    <lineage>
        <taxon>Bacteria</taxon>
        <taxon>Pseudomonadati</taxon>
        <taxon>Bacteroidota</taxon>
        <taxon>Flavobacteriia</taxon>
        <taxon>Flavobacteriales</taxon>
        <taxon>Weeksellaceae</taxon>
        <taxon>Elizabethkingia</taxon>
    </lineage>
</organism>
<reference evidence="1 3" key="1">
    <citation type="submission" date="2016-02" db="EMBL/GenBank/DDBJ databases">
        <authorList>
            <person name="Nicholson A.C."/>
            <person name="Humrighouse B.W."/>
            <person name="Loparev V."/>
            <person name="Emery B."/>
            <person name="Graziano J."/>
            <person name="McQuiston J.R."/>
        </authorList>
    </citation>
    <scope>NUCLEOTIDE SEQUENCE [LARGE SCALE GENOMIC DNA]</scope>
    <source>
        <strain evidence="1 3">E6809</strain>
    </source>
</reference>
<name>A0A494J8M6_9FLAO</name>
<dbReference type="RefSeq" id="WP_078719895.1">
    <property type="nucleotide sequence ID" value="NZ_CP014339.1"/>
</dbReference>